<feature type="domain" description="Polysaccharide chain length determinant N-terminal" evidence="18">
    <location>
        <begin position="15"/>
        <end position="108"/>
    </location>
</feature>
<comment type="function">
    <text evidence="14">Probably involved in polymerization and/or export of exopolysaccharide EPS I which functions as a virulence factor. May be involved in an ATP-dependent process in the pathway for EPS I production, possibly export of the trimeric repeat units across the inner membrane or their polymerization.</text>
</comment>
<dbReference type="RefSeq" id="WP_059636584.1">
    <property type="nucleotide sequence ID" value="NZ_LOTK01000039.1"/>
</dbReference>
<proteinExistence type="inferred from homology"/>
<evidence type="ECO:0000256" key="9">
    <source>
        <dbReference type="ARBA" id="ARBA00022989"/>
    </source>
</evidence>
<evidence type="ECO:0000256" key="10">
    <source>
        <dbReference type="ARBA" id="ARBA00023136"/>
    </source>
</evidence>
<evidence type="ECO:0000256" key="5">
    <source>
        <dbReference type="ARBA" id="ARBA00022692"/>
    </source>
</evidence>
<keyword evidence="12" id="KW-0270">Exopolysaccharide synthesis</keyword>
<dbReference type="InterPro" id="IPR050445">
    <property type="entry name" value="Bact_polysacc_biosynth/exp"/>
</dbReference>
<keyword evidence="9" id="KW-1133">Transmembrane helix</keyword>
<comment type="catalytic activity">
    <reaction evidence="13">
        <text>L-tyrosyl-[protein] + ATP = O-phospho-L-tyrosyl-[protein] + ADP + H(+)</text>
        <dbReference type="Rhea" id="RHEA:10596"/>
        <dbReference type="Rhea" id="RHEA-COMP:10136"/>
        <dbReference type="Rhea" id="RHEA-COMP:20101"/>
        <dbReference type="ChEBI" id="CHEBI:15378"/>
        <dbReference type="ChEBI" id="CHEBI:30616"/>
        <dbReference type="ChEBI" id="CHEBI:46858"/>
        <dbReference type="ChEBI" id="CHEBI:61978"/>
        <dbReference type="ChEBI" id="CHEBI:456216"/>
    </reaction>
</comment>
<dbReference type="SUPFAM" id="SSF52540">
    <property type="entry name" value="P-loop containing nucleoside triphosphate hydrolases"/>
    <property type="match status" value="1"/>
</dbReference>
<dbReference type="GO" id="GO:0000271">
    <property type="term" value="P:polysaccharide biosynthetic process"/>
    <property type="evidence" value="ECO:0007669"/>
    <property type="project" value="UniProtKB-KW"/>
</dbReference>
<evidence type="ECO:0000256" key="17">
    <source>
        <dbReference type="SAM" id="Coils"/>
    </source>
</evidence>
<evidence type="ECO:0000256" key="8">
    <source>
        <dbReference type="ARBA" id="ARBA00022840"/>
    </source>
</evidence>
<dbReference type="EMBL" id="LOTN01000059">
    <property type="protein sequence ID" value="KUZ83865.1"/>
    <property type="molecule type" value="Genomic_DNA"/>
</dbReference>
<dbReference type="GO" id="GO:0005886">
    <property type="term" value="C:plasma membrane"/>
    <property type="evidence" value="ECO:0007669"/>
    <property type="project" value="UniProtKB-SubCell"/>
</dbReference>
<evidence type="ECO:0000256" key="16">
    <source>
        <dbReference type="ARBA" id="ARBA00081049"/>
    </source>
</evidence>
<evidence type="ECO:0000259" key="18">
    <source>
        <dbReference type="Pfam" id="PF02706"/>
    </source>
</evidence>
<dbReference type="GO" id="GO:0042802">
    <property type="term" value="F:identical protein binding"/>
    <property type="evidence" value="ECO:0007669"/>
    <property type="project" value="UniProtKB-ARBA"/>
</dbReference>
<evidence type="ECO:0000259" key="19">
    <source>
        <dbReference type="Pfam" id="PF13807"/>
    </source>
</evidence>
<dbReference type="NCBIfam" id="TIGR01007">
    <property type="entry name" value="eps_fam"/>
    <property type="match status" value="1"/>
</dbReference>
<keyword evidence="17" id="KW-0175">Coiled coil</keyword>
<feature type="coiled-coil region" evidence="17">
    <location>
        <begin position="290"/>
        <end position="317"/>
    </location>
</feature>
<dbReference type="Pfam" id="PF02706">
    <property type="entry name" value="Wzz"/>
    <property type="match status" value="1"/>
</dbReference>
<keyword evidence="6" id="KW-0547">Nucleotide-binding</keyword>
<keyword evidence="8" id="KW-0067">ATP-binding</keyword>
<evidence type="ECO:0000313" key="20">
    <source>
        <dbReference type="EMBL" id="KUZ83865.1"/>
    </source>
</evidence>
<evidence type="ECO:0000256" key="13">
    <source>
        <dbReference type="ARBA" id="ARBA00053015"/>
    </source>
</evidence>
<evidence type="ECO:0000256" key="15">
    <source>
        <dbReference type="ARBA" id="ARBA00067833"/>
    </source>
</evidence>
<dbReference type="InterPro" id="IPR003856">
    <property type="entry name" value="LPS_length_determ_N"/>
</dbReference>
<gene>
    <name evidence="20" type="ORF">WI38_26655</name>
</gene>
<evidence type="ECO:0000256" key="2">
    <source>
        <dbReference type="ARBA" id="ARBA00008883"/>
    </source>
</evidence>
<dbReference type="CDD" id="cd05387">
    <property type="entry name" value="BY-kinase"/>
    <property type="match status" value="1"/>
</dbReference>
<dbReference type="AlphaFoldDB" id="A0A102KAL9"/>
<dbReference type="FunFam" id="3.40.50.300:FF:000527">
    <property type="entry name" value="Tyrosine-protein kinase etk"/>
    <property type="match status" value="1"/>
</dbReference>
<keyword evidence="3" id="KW-1003">Cell membrane</keyword>
<evidence type="ECO:0000256" key="3">
    <source>
        <dbReference type="ARBA" id="ARBA00022475"/>
    </source>
</evidence>
<dbReference type="PANTHER" id="PTHR32309">
    <property type="entry name" value="TYROSINE-PROTEIN KINASE"/>
    <property type="match status" value="1"/>
</dbReference>
<dbReference type="InterPro" id="IPR005700">
    <property type="entry name" value="EPS_ExoP-like"/>
</dbReference>
<organism evidence="20 21">
    <name type="scientific">Burkholderia ubonensis</name>
    <dbReference type="NCBI Taxonomy" id="101571"/>
    <lineage>
        <taxon>Bacteria</taxon>
        <taxon>Pseudomonadati</taxon>
        <taxon>Pseudomonadota</taxon>
        <taxon>Betaproteobacteria</taxon>
        <taxon>Burkholderiales</taxon>
        <taxon>Burkholderiaceae</taxon>
        <taxon>Burkholderia</taxon>
        <taxon>Burkholderia cepacia complex</taxon>
    </lineage>
</organism>
<comment type="similarity">
    <text evidence="2">Belongs to the etk/wzc family.</text>
</comment>
<evidence type="ECO:0000256" key="1">
    <source>
        <dbReference type="ARBA" id="ARBA00004429"/>
    </source>
</evidence>
<dbReference type="GO" id="GO:0005524">
    <property type="term" value="F:ATP binding"/>
    <property type="evidence" value="ECO:0007669"/>
    <property type="project" value="UniProtKB-KW"/>
</dbReference>
<dbReference type="NCBIfam" id="TIGR01005">
    <property type="entry name" value="eps_transp_fam"/>
    <property type="match status" value="1"/>
</dbReference>
<dbReference type="Pfam" id="PF23607">
    <property type="entry name" value="WZC_N"/>
    <property type="match status" value="1"/>
</dbReference>
<dbReference type="PANTHER" id="PTHR32309:SF32">
    <property type="entry name" value="TYROSINE-PROTEIN KINASE ETK-RELATED"/>
    <property type="match status" value="1"/>
</dbReference>
<reference evidence="20 21" key="1">
    <citation type="submission" date="2015-11" db="EMBL/GenBank/DDBJ databases">
        <title>Expanding the genomic diversity of Burkholderia species for the development of highly accurate diagnostics.</title>
        <authorList>
            <person name="Sahl J."/>
            <person name="Keim P."/>
            <person name="Wagner D."/>
        </authorList>
    </citation>
    <scope>NUCLEOTIDE SEQUENCE [LARGE SCALE GENOMIC DNA]</scope>
    <source>
        <strain evidence="20 21">RF32-BP4</strain>
    </source>
</reference>
<dbReference type="GO" id="GO:0004713">
    <property type="term" value="F:protein tyrosine kinase activity"/>
    <property type="evidence" value="ECO:0007669"/>
    <property type="project" value="UniProtKB-KW"/>
</dbReference>
<evidence type="ECO:0000256" key="14">
    <source>
        <dbReference type="ARBA" id="ARBA00054296"/>
    </source>
</evidence>
<evidence type="ECO:0000313" key="21">
    <source>
        <dbReference type="Proteomes" id="UP000065521"/>
    </source>
</evidence>
<dbReference type="InterPro" id="IPR032807">
    <property type="entry name" value="GNVR"/>
</dbReference>
<comment type="caution">
    <text evidence="20">The sequence shown here is derived from an EMBL/GenBank/DDBJ whole genome shotgun (WGS) entry which is preliminary data.</text>
</comment>
<keyword evidence="4" id="KW-0808">Transferase</keyword>
<evidence type="ECO:0000256" key="12">
    <source>
        <dbReference type="ARBA" id="ARBA00023169"/>
    </source>
</evidence>
<dbReference type="InterPro" id="IPR027417">
    <property type="entry name" value="P-loop_NTPase"/>
</dbReference>
<keyword evidence="11" id="KW-0829">Tyrosine-protein kinase</keyword>
<dbReference type="Proteomes" id="UP000065521">
    <property type="component" value="Unassembled WGS sequence"/>
</dbReference>
<feature type="domain" description="Tyrosine-protein kinase G-rich" evidence="19">
    <location>
        <begin position="388"/>
        <end position="468"/>
    </location>
</feature>
<evidence type="ECO:0000256" key="11">
    <source>
        <dbReference type="ARBA" id="ARBA00023137"/>
    </source>
</evidence>
<dbReference type="Pfam" id="PF13807">
    <property type="entry name" value="GNVR"/>
    <property type="match status" value="1"/>
</dbReference>
<evidence type="ECO:0000256" key="7">
    <source>
        <dbReference type="ARBA" id="ARBA00022777"/>
    </source>
</evidence>
<keyword evidence="5" id="KW-0812">Transmembrane</keyword>
<dbReference type="InterPro" id="IPR005702">
    <property type="entry name" value="Wzc-like_C"/>
</dbReference>
<dbReference type="Gene3D" id="3.40.50.300">
    <property type="entry name" value="P-loop containing nucleotide triphosphate hydrolases"/>
    <property type="match status" value="1"/>
</dbReference>
<evidence type="ECO:0000256" key="4">
    <source>
        <dbReference type="ARBA" id="ARBA00022679"/>
    </source>
</evidence>
<protein>
    <recommendedName>
        <fullName evidence="15">Putative tyrosine-protein kinase EpsB</fullName>
    </recommendedName>
    <alternativeName>
        <fullName evidence="16">EPS I polysaccharide export protein EpsB</fullName>
    </alternativeName>
</protein>
<accession>A0A102KAL9</accession>
<sequence length="765" mass="83031">MTSLQSPKRIDDRADEVTLAAVLDVLLSHRWTVALTTAACFAAGMLYAFLCHPLYQADILVQVEDSNDASAVKSAFGDVSSLFDVKSTAAAEAQVLASRFVVTRAVDTLRSYIVVEPKRFPIVGDFISRLNSGIALPGVLGIGGYAWGDERAELARFDVPKPLEGDRFELTMLDADRYQLAGSALPEPVTGQLGRVGRFSTDEGPIVIDVTRFDAYPGTAFTLVRESRTTTINALRRALDVQEKIKQSGVIVATLRGPDPLRVQAELREIANHYIRQNIERKSADAAQSLSFLGKQLPQLKQQLQAAEQRYTNMRNANGTVDLSEESKLILQQTADAKTRLLELRQKRDEMMTRFTPDHPDMLALGAQIATLERQQQAFDQQVKRLPDLQQEALRLMLDVKVDTDLYTGLLANAQQLELVKAGKTGNVRLVDAPIVPEKPVRPNRPAVIGIAALIGLLLGTAIAFARDFLFGGVDSADEIERRLGVSVYATIPDSVSQRKIARQMAVRAPGPHLLGTHHPCDPAIESLRSLCTALHFAMQDARNNVLLLSSPVPGAGKSFVSANFAALLAATGLQVLLIDGDLRRGHLHAYFGVTREYGFRELAAGAIAPQDAIHANVVPNLDFIATGEFPPNPTELLADPRITAAIGTLSARYDVVVVDSAPILPVTDAVLLGRCAGTALLVARAGKTRVAELSEAIRRLAHGGIATSGVLLNGVDSRSPRYGTRHGAYRYSQYDYAPVEHHAASQLVRVLRAFAARVRQGGVR</sequence>
<comment type="subcellular location">
    <subcellularLocation>
        <location evidence="1">Cell inner membrane</location>
        <topology evidence="1">Multi-pass membrane protein</topology>
    </subcellularLocation>
</comment>
<evidence type="ECO:0000256" key="6">
    <source>
        <dbReference type="ARBA" id="ARBA00022741"/>
    </source>
</evidence>
<name>A0A102KAL9_9BURK</name>
<keyword evidence="10" id="KW-0472">Membrane</keyword>
<keyword evidence="7 20" id="KW-0418">Kinase</keyword>